<reference evidence="1" key="2">
    <citation type="submission" date="2020-07" db="EMBL/GenBank/DDBJ databases">
        <authorList>
            <person name="Vera ALvarez R."/>
            <person name="Arias-Moreno D.M."/>
            <person name="Jimenez-Jacinto V."/>
            <person name="Jimenez-Bremont J.F."/>
            <person name="Swaminathan K."/>
            <person name="Moose S.P."/>
            <person name="Guerrero-Gonzalez M.L."/>
            <person name="Marino-Ramirez L."/>
            <person name="Landsman D."/>
            <person name="Rodriguez-Kessler M."/>
            <person name="Delgado-Sanchez P."/>
        </authorList>
    </citation>
    <scope>NUCLEOTIDE SEQUENCE</scope>
    <source>
        <tissue evidence="1">Cladode</tissue>
    </source>
</reference>
<organism evidence="1">
    <name type="scientific">Opuntia streptacantha</name>
    <name type="common">Prickly pear cactus</name>
    <name type="synonym">Opuntia cardona</name>
    <dbReference type="NCBI Taxonomy" id="393608"/>
    <lineage>
        <taxon>Eukaryota</taxon>
        <taxon>Viridiplantae</taxon>
        <taxon>Streptophyta</taxon>
        <taxon>Embryophyta</taxon>
        <taxon>Tracheophyta</taxon>
        <taxon>Spermatophyta</taxon>
        <taxon>Magnoliopsida</taxon>
        <taxon>eudicotyledons</taxon>
        <taxon>Gunneridae</taxon>
        <taxon>Pentapetalae</taxon>
        <taxon>Caryophyllales</taxon>
        <taxon>Cactineae</taxon>
        <taxon>Cactaceae</taxon>
        <taxon>Opuntioideae</taxon>
        <taxon>Opuntia</taxon>
    </lineage>
</organism>
<name>A0A7C9EWA3_OPUST</name>
<accession>A0A7C9EWA3</accession>
<proteinExistence type="predicted"/>
<dbReference type="AlphaFoldDB" id="A0A7C9EWA3"/>
<sequence length="156" mass="17869">MTFYREISVLLHGYESSSHAIVFWCCLQVPSNCQEQTQQYGHQDQCFRGLFHTQHGDCSLHCCSRGNPKASFEGPQSEITQPAEGCLPHPLTAGLAMMTRWCDSRSCYWWSSEPPQGAHPWKFPKRWEPNSTVFYSTLNLHPNPFQGPPIILRGRQ</sequence>
<evidence type="ECO:0000313" key="1">
    <source>
        <dbReference type="EMBL" id="MBA4674365.1"/>
    </source>
</evidence>
<dbReference type="EMBL" id="GISG01262381">
    <property type="protein sequence ID" value="MBA4674365.1"/>
    <property type="molecule type" value="Transcribed_RNA"/>
</dbReference>
<reference evidence="1" key="1">
    <citation type="journal article" date="2013" name="J. Plant Res.">
        <title>Effect of fungi and light on seed germination of three Opuntia species from semiarid lands of central Mexico.</title>
        <authorList>
            <person name="Delgado-Sanchez P."/>
            <person name="Jimenez-Bremont J.F."/>
            <person name="Guerrero-Gonzalez Mde L."/>
            <person name="Flores J."/>
        </authorList>
    </citation>
    <scope>NUCLEOTIDE SEQUENCE</scope>
    <source>
        <tissue evidence="1">Cladode</tissue>
    </source>
</reference>
<protein>
    <submittedName>
        <fullName evidence="1">Uncharacterized protein</fullName>
    </submittedName>
</protein>